<accession>A0AAV0GHF9</accession>
<protein>
    <submittedName>
        <fullName evidence="1">Uncharacterized protein</fullName>
    </submittedName>
</protein>
<organism evidence="1 2">
    <name type="scientific">Cuscuta epithymum</name>
    <dbReference type="NCBI Taxonomy" id="186058"/>
    <lineage>
        <taxon>Eukaryota</taxon>
        <taxon>Viridiplantae</taxon>
        <taxon>Streptophyta</taxon>
        <taxon>Embryophyta</taxon>
        <taxon>Tracheophyta</taxon>
        <taxon>Spermatophyta</taxon>
        <taxon>Magnoliopsida</taxon>
        <taxon>eudicotyledons</taxon>
        <taxon>Gunneridae</taxon>
        <taxon>Pentapetalae</taxon>
        <taxon>asterids</taxon>
        <taxon>lamiids</taxon>
        <taxon>Solanales</taxon>
        <taxon>Convolvulaceae</taxon>
        <taxon>Cuscuteae</taxon>
        <taxon>Cuscuta</taxon>
        <taxon>Cuscuta subgen. Cuscuta</taxon>
    </lineage>
</organism>
<comment type="caution">
    <text evidence="1">The sequence shown here is derived from an EMBL/GenBank/DDBJ whole genome shotgun (WGS) entry which is preliminary data.</text>
</comment>
<evidence type="ECO:0000313" key="2">
    <source>
        <dbReference type="Proteomes" id="UP001152523"/>
    </source>
</evidence>
<dbReference type="Proteomes" id="UP001152523">
    <property type="component" value="Unassembled WGS sequence"/>
</dbReference>
<evidence type="ECO:0000313" key="1">
    <source>
        <dbReference type="EMBL" id="CAH9146619.1"/>
    </source>
</evidence>
<gene>
    <name evidence="1" type="ORF">CEPIT_LOCUS43124</name>
</gene>
<dbReference type="AlphaFoldDB" id="A0AAV0GHF9"/>
<name>A0AAV0GHF9_9ASTE</name>
<sequence>MYGIHPLEFLDPLDIISGKLHSPGSRRECRIHDCVLHRRVTQSQHMPDFVNRDRLQIHRRRRVEGVAVEYPVFVAVHVEVAGRWRERVRQRPHRPVECFAISVVPDVETDPDVRRWVRGGVREVEGDHRRPPGEGTREDALDGVGQLIPRQEGVSQVGAGRGPPRAAPEEGVMAQRVYGRSAGGLSAGSHGGGGVDDVGVPASGAHHVLDSGRVEVAGGVEIEVELVGLDSRLEHGVEVVGEVGGGGDVAKVMEVLLEPG</sequence>
<dbReference type="EMBL" id="CAMAPF010001107">
    <property type="protein sequence ID" value="CAH9146619.1"/>
    <property type="molecule type" value="Genomic_DNA"/>
</dbReference>
<proteinExistence type="predicted"/>
<reference evidence="1" key="1">
    <citation type="submission" date="2022-07" db="EMBL/GenBank/DDBJ databases">
        <authorList>
            <person name="Macas J."/>
            <person name="Novak P."/>
            <person name="Neumann P."/>
        </authorList>
    </citation>
    <scope>NUCLEOTIDE SEQUENCE</scope>
</reference>
<keyword evidence="2" id="KW-1185">Reference proteome</keyword>